<dbReference type="InterPro" id="IPR001031">
    <property type="entry name" value="Thioesterase"/>
</dbReference>
<evidence type="ECO:0000256" key="6">
    <source>
        <dbReference type="SAM" id="MobiDB-lite"/>
    </source>
</evidence>
<dbReference type="FunFam" id="3.40.50.980:FF:000001">
    <property type="entry name" value="Non-ribosomal peptide synthetase"/>
    <property type="match status" value="2"/>
</dbReference>
<gene>
    <name evidence="8" type="ORF">HDE68_003679</name>
</gene>
<dbReference type="SUPFAM" id="SSF52777">
    <property type="entry name" value="CoA-dependent acyltransferases"/>
    <property type="match status" value="8"/>
</dbReference>
<dbReference type="PANTHER" id="PTHR45527:SF14">
    <property type="entry name" value="PLIPASTATIN SYNTHASE SUBUNIT B"/>
    <property type="match status" value="1"/>
</dbReference>
<evidence type="ECO:0000259" key="7">
    <source>
        <dbReference type="PROSITE" id="PS50075"/>
    </source>
</evidence>
<dbReference type="Gene3D" id="3.30.559.30">
    <property type="entry name" value="Nonribosomal peptide synthetase, condensation domain"/>
    <property type="match status" value="4"/>
</dbReference>
<dbReference type="Gene3D" id="3.40.50.1820">
    <property type="entry name" value="alpha/beta hydrolase"/>
    <property type="match status" value="1"/>
</dbReference>
<dbReference type="SUPFAM" id="SSF47336">
    <property type="entry name" value="ACP-like"/>
    <property type="match status" value="4"/>
</dbReference>
<evidence type="ECO:0000256" key="4">
    <source>
        <dbReference type="ARBA" id="ARBA00022553"/>
    </source>
</evidence>
<dbReference type="InterPro" id="IPR036736">
    <property type="entry name" value="ACP-like_sf"/>
</dbReference>
<comment type="similarity">
    <text evidence="2">Belongs to the ATP-dependent AMP-binding enzyme family.</text>
</comment>
<dbReference type="InterPro" id="IPR025110">
    <property type="entry name" value="AMP-bd_C"/>
</dbReference>
<feature type="domain" description="Carrier" evidence="7">
    <location>
        <begin position="954"/>
        <end position="1029"/>
    </location>
</feature>
<dbReference type="PROSITE" id="PS00012">
    <property type="entry name" value="PHOSPHOPANTETHEINE"/>
    <property type="match status" value="3"/>
</dbReference>
<sequence length="4887" mass="549660">MTEKKFPLHPAQQDIYIDQLMHHYSPDYNLGFYLILTGHLDKAWFSSALENALAAHDVFRLRFDFDYPEPIALASDQDYKDVLTEKDFSTRPNPEENARVWMQELLDKPMRLKPDVLAHEHYLLKIDEGSYWYFSRFHHLVMDGFGLSNWLNSLGEYFRADKKAINTKNHSYLSLMKTTADYYQSSAYAATKKYWEQKIQGAFPVLLNKKYKPVEQQSSGIHLLTLNPAQDAIIKTLNTSSTAGIQKLMLAALTIYFARTTGQHQPVLGVSLHKRGTREERKCVGMFSGLLPFCGHYIPEQTLSELMARLSNTWREDYPHYHYLPSELKTLTGNSGEETPLFDVIVNYGRLDFTPDFGTDTQADFCLIRNNHKRVPLEIFWQEFGEGHPAQIEFIYNHAYFNPEEIAWFAKRFISILEQFPGALDLPVSGIQLLPDEELQLLKNFSNEQEKYASADTIVSLFKEQAVIRPDAVALQSEALSYTFAELDQESDRLAYHLQERGVKPGVPVPVGIDRSPALIISILALLKCGAAYVPIDPEYPLERVKILIADLDSPIAITTANYVSLFDVPELILMDKLRLSHALIQEVSIAADSAAYIMYTSGSTGTPKGVIVSHQNVVSLVKAKSYFPFNPGDRVLAAGSPAFDATTFEYWSALLNGGQLILANKARLMDSTELKKIISNYGVNKMFFTTGWFNLLADTDLAVFENLSAVIVGGERFSMQRAARVLADYPDLKLYNGYGPTENTTFSLSYQLKQDDQFAEIPIGRPLNYRSAYIMDENLELLPIGVTGELYLGGAGLASGYFHQPELTAKAFIPHVFVKDSGERLYRTGDLASWLPDGNIAFAGRKDDQVKIRGFRVEPAETEAVLLRSELIKQAVVLTRADATGVLQMIAYVVPESDFEQEALLGWLETQLPVYMIPSHVVVLDQIPLTANGKTDKKALPAPEQTKDKQVEMPRNPTEQRLSEIWMELLQRPLIGIHDDFFKLGGHSLMVMRVSAFIRNEWGLEVAPTVLFHCKTIARLAVHINGLQGKEVKVLEMISPDAAAAGNLPVSFGQERLWFIDRVYGSVQYHIPLIFKIRGVFDLDALLSSFNHIVNRHEVLRTVIRQENGLPYQYILEKNTWKAEVLNEHAAASDPEKLQELVDSLLSKPFMLSEEHLLRVHIIRISETEQLLVTNIHHIAADGWSLSIFYQELMAAYHAYAGDQEPELPVLNIQYGDYARWQRKHETALKPQLDYWQQKLSGTTALNLPLDFNRPAVQSVNGNAINFKVSELLTAQLKQLSAQQDVTLYMTLLSAFKVLMHRYCAQDDICVGTAVSGRVQQDLEGLIGFFVNTLALRTDLSADPDFLEVLQRVKATTLEAYDHQEAPFEKVVKLVTGDRDTSRSPLFQVAFILQNTPEMPEMKLGSARLESISPNYRTSQFDLHFSFTETPGGLIAEVSYCTDLFMESAIRRLTGHFENLLQAIVLEPGAKIAAINLMSAEEIQEIRHFSNEQERYTGQETIVSLFKDQAALYPEHIALQTAVTSLTFRQLDEQSGRLAAYLIEKGVKPGMPVPVCIDRSPELIISILALLKAGCAYVPVDPDYPLERIRFLLADLNSPVAVVTRNYAALFDLAELVLIDEIILPQAAAKVSLSADSPAYIMYTSGSTGKPKGVLVSHRNVVSLVKAKSFFPFEPGDRILAAGSPAFDAATFEYWSALLNGARLILAEKSVLMDSTQLKKIIRQQQVNKMFFTTGWFNLLADTDITVFETLSAVIVGGERFSPARAKMVRTRYPHLQLFNGYGPTENTTFSLSYQLNEPGAAEVPVGKPLSFRSAYILDKNQSPVSIGITGELYVGGAGLADGYFHQPELTAQFFIPHPFLKDTNERLYRTGDLARWLPDGNITFEGRKDDQVKIRGFRVEPGETEAALLQSSWIKQAVVLTRTDATGVLQLLAYVVAEPDFEQETVYTWLETQLPAYMIPAHILVLDEIPLTANGKVDKQALPAPEQTKDRPLEMPRNQTEQRLSEIWMELLQISLVSIHDDFFRLGGHSLMVMRVSAFIRNEWGLEVAPTVLFSCKTIARLAAHINGLQGNEVQLLEVISPDASAEGHLPVSFGQERLWFIDRLHGSIQYHIIVTFKINGVFDLNALISAFNHIVNRHEVLRTVIRQEDGLPYQHILEKDTWKAEVLNDHPAASDPEKLHGLIDELVTRPFILSEEHMLRAHIIRMNSTTHILVANIHHIAADGWSMSILAKELEESYHAYAAGKIPVLPVLPVQYGDYARWQRNREASLATKLDYWQRKLAGTALLNLPVDFARSAMQSVRGETMKLKLSKTLTAQLKQFSVQQDVTLYMTLLAAFKVLLNRYCSQDDICVGGAISGRMQQELEGLIGFFVNTLALRTDLSGDPDFSEVLQRVKATTLEAYDHQEAPFEKVVKLVMGERDTSRNPLFQVVFVLQNAPEMPAMKMGDAVMERTAGHYRTSQFDLHFSVFETADGLYADVAYCSDLFRASTIRRLTEHFEALLHAIVLNPAVKIADIPMLGAEESRQLLQDFSGAEADYPVEETIVSLFQKQVLRTPDRIALTFETQGLSYLQLEKRSDALAVRLRREGVTQGSLVPICTGHALEMMIGIMGVLKAGGVYVPVDPEYPQDRIRFMLEDTKATLILVLEHTVPVLESLTTARLICLSDQLEDVESTELLPAVEPEHPAYIIYTSGSTGRPKGVIIPHRNVVRLFMTSVPLYDFNEQDVWTMFHSYCFDFSVWEMYGALFYGGRIVIVPRAIAKDTIAFASLLSTEKVTVLNQTPSAFYVLQEYVSGSPQPLSLRYVIFGGEALHPSRLKGWHQWYPECKLINMYGITETTVHVTYQEIGEQEMNSGGSKIGKPIPTLYAYILDARLQPVPIGVPGELFVAGAGVASGYLNREELTRERFIPHPFSADPEEKIYRTGDLGRWMEDGSIEYLGRIDTQVKIRGYRIEPGEIEHALNRLSQVAENCVVLKADAAHDKKLVCYYVPDHEIVKELEQSLYEDQVNNWKILYEDTYGNSASDTGDEEFNIAGWNDSFTGGAIPAADMEAWLNDIAGVILSQQPENVLEIGCGTGMIYYQLAPHIKSYAGVDLSEVSIAQIRHHVSQHAAQFPVTHLRACGAHEVKAGEMEKTDTVIMNSVIQYFPGEDYLTRIIAANISRLEGSGRIILGDVRDYRLLYAFKSRLSLAKIQERADVAEFQWLVDQEMMKEEELCFTPDYFYQLGLQFPEISHVEIRWKGGDYVNELSLYRFTVILHIGLKKEVREVPWLAWDGIKAKTEQLFEDLPAEIAISGIPNPRLWKERQLLHALNNHSAINVRDFIRATEQPGAENEKVMLLLNTAVEKGYQIRMMPANDPLQMELLLELEPKGDLIAPLYQANPELPFTNIPLFPDITAILQKQIRQELSAAIPDYMVPADLIALQRMPVTGNGKTDRGFLSRLEDQQWKHHAEYQAPATEREELLADIWMEILGLDRVGVKDNFFELGGDSIRVVKVAARIRKLTGMEVSVADIYRSRTILELAELLASYSGNGGEMVAVEQELQQLEAWFMPLLSGREPLDAIYPMSDIQCGMIYASLRDPESAVYHDQFLYPVARYMNVALFEQALSMVVAKHEILRTTFQPDLHEQGLQTVRRNMPVKVILLDRTSSNAEELRSYLRAYLEKEREKPFDLENGPLWRATLVNWQEGTVFVLQFHHAILDGWSVAAFNTELFNLYLQLEKGNAIPSMQRLKGSYRDFVVQNMVGRKASLNHDFWKMEMEDHQRLDLFTATENHNDLVAGYSKEMLNSLKNLAKEQRLSLKGIFLGATLYTIGMLSYHRRLTIGLVTNNRPVVEDGDQLLGCFLNTVPFVFDMPDGTDTWLSYFRKVEDKLQLLKSYDLTSLSEIARINGASAPQENPFFDIIFNFINFHIYDELEEDLMDVSIDQRWLANVSYGLSNTFLDCSVSLTGDTMAVVFSQGRTLQSDKTLKDLQHYFDQVLDCFLHRLTDRISKQSFLSDREQRLLLREYNDTDAALPSDATLISCFEEAVLLYPENIALIAEGKNYTYKELKTWADQLATCLIAAGVSPGMFVLLLADRLADTVAGMLAIMKAGAAYVPVEPDMSVARINGILEDTGAGFMVGHAQPDSLLLADKTCWISTAMTDTPIASSFPVPSPSSNAYVIYTSGSTGMPKGVPVKHRSVLNLIWYYAPEIGFTTEERVLQFYSFSFDASVQLVFLPLIHGATLVIPEKEALQDPDKFRLLLQEKSISHLDLTPGFLQSLGQSSLAESVKRIVVGGEECPPELAAFWGKRLDFNNEYGPTESTVVATRYRYAAGEQGRRLPIGKPIPNLRIYILDEDLQLLPAGVAGEICISGEGLSPGYLNRPEQNLERFIPDQFNWDPAAKMYRTGDIGRWRSDGQLEYLGRADDQVKIRGYRVEPAEVEAVLLLQDDLKQAAVVVHTDELGDKRLLAYLVPAASTAVEAIEAALRERLPAYMVPSHLFLMDELPLTLSGKIDRRSLISLGLPLPGIAEPVAPANEIERMLLGIWQQLLGIKQISTADDFFVLGGHSLSTLRLLGRIRQAGYDIQLQEILSHSTIIRLALLLEDRKVDEQVLSLRKSVNAHVLLLNHSGKQQQVFLLPGSNGTSEGYDELANALSDWAKLYGIQMMGALENEKPLHSMEEIAALQVSWIREIQPKGPYHLIGHSFGGHVLYEMIRQLEQSGEDVGIAVILDAATNLKGEGDQEIFEAAQVMEFVQTAIRKYNMQGLMSPSFSDELQMEVETLMQQNIIPCMTDLLRNKVVTQREDTDLIFRIMDLHITNMLMPYRVLGKVKVPLTIVKATVNPLLHSNDALGWQEHSRQVKVMTTPGDHFSMLREPFVKALALTLKGVFVSAEETLIDES</sequence>
<dbReference type="SUPFAM" id="SSF56801">
    <property type="entry name" value="Acetyl-CoA synthetase-like"/>
    <property type="match status" value="4"/>
</dbReference>
<dbReference type="CDD" id="cd05930">
    <property type="entry name" value="A_NRPS"/>
    <property type="match status" value="1"/>
</dbReference>
<dbReference type="RefSeq" id="WP_183883618.1">
    <property type="nucleotide sequence ID" value="NZ_JACHCE010000006.1"/>
</dbReference>
<dbReference type="InterPro" id="IPR029063">
    <property type="entry name" value="SAM-dependent_MTases_sf"/>
</dbReference>
<dbReference type="GO" id="GO:0003824">
    <property type="term" value="F:catalytic activity"/>
    <property type="evidence" value="ECO:0007669"/>
    <property type="project" value="InterPro"/>
</dbReference>
<reference evidence="8 9" key="1">
    <citation type="submission" date="2020-08" db="EMBL/GenBank/DDBJ databases">
        <title>Genomic Encyclopedia of Type Strains, Phase IV (KMG-V): Genome sequencing to study the core and pangenomes of soil and plant-associated prokaryotes.</title>
        <authorList>
            <person name="Whitman W."/>
        </authorList>
    </citation>
    <scope>NUCLEOTIDE SEQUENCE [LARGE SCALE GENOMIC DNA]</scope>
    <source>
        <strain evidence="8 9">S3M1</strain>
    </source>
</reference>
<dbReference type="GO" id="GO:0005829">
    <property type="term" value="C:cytosol"/>
    <property type="evidence" value="ECO:0007669"/>
    <property type="project" value="TreeGrafter"/>
</dbReference>
<evidence type="ECO:0000256" key="5">
    <source>
        <dbReference type="ARBA" id="ARBA00022737"/>
    </source>
</evidence>
<dbReference type="Pfam" id="PF00668">
    <property type="entry name" value="Condensation"/>
    <property type="match status" value="4"/>
</dbReference>
<keyword evidence="4" id="KW-0597">Phosphoprotein</keyword>
<dbReference type="CDD" id="cd12117">
    <property type="entry name" value="A_NRPS_Srf_like"/>
    <property type="match status" value="2"/>
</dbReference>
<feature type="compositionally biased region" description="Basic and acidic residues" evidence="6">
    <location>
        <begin position="935"/>
        <end position="953"/>
    </location>
</feature>
<dbReference type="Gene3D" id="3.30.300.30">
    <property type="match status" value="5"/>
</dbReference>
<dbReference type="Proteomes" id="UP000537204">
    <property type="component" value="Unassembled WGS sequence"/>
</dbReference>
<keyword evidence="3" id="KW-0596">Phosphopantetheine</keyword>
<dbReference type="InterPro" id="IPR020845">
    <property type="entry name" value="AMP-binding_CS"/>
</dbReference>
<dbReference type="NCBIfam" id="NF003417">
    <property type="entry name" value="PRK04813.1"/>
    <property type="match status" value="5"/>
</dbReference>
<evidence type="ECO:0000256" key="3">
    <source>
        <dbReference type="ARBA" id="ARBA00022450"/>
    </source>
</evidence>
<accession>A0A7W8ZPE3</accession>
<dbReference type="Gene3D" id="1.10.1200.10">
    <property type="entry name" value="ACP-like"/>
    <property type="match status" value="4"/>
</dbReference>
<feature type="domain" description="Carrier" evidence="7">
    <location>
        <begin position="4519"/>
        <end position="4593"/>
    </location>
</feature>
<feature type="domain" description="Carrier" evidence="7">
    <location>
        <begin position="3458"/>
        <end position="3533"/>
    </location>
</feature>
<dbReference type="InterPro" id="IPR010071">
    <property type="entry name" value="AA_adenyl_dom"/>
</dbReference>
<dbReference type="Pfam" id="PF08242">
    <property type="entry name" value="Methyltransf_12"/>
    <property type="match status" value="1"/>
</dbReference>
<evidence type="ECO:0000256" key="2">
    <source>
        <dbReference type="ARBA" id="ARBA00006432"/>
    </source>
</evidence>
<dbReference type="Pfam" id="PF00550">
    <property type="entry name" value="PP-binding"/>
    <property type="match status" value="4"/>
</dbReference>
<feature type="region of interest" description="Disordered" evidence="6">
    <location>
        <begin position="935"/>
        <end position="957"/>
    </location>
</feature>
<dbReference type="Gene3D" id="3.30.559.10">
    <property type="entry name" value="Chloramphenicol acetyltransferase-like domain"/>
    <property type="match status" value="4"/>
</dbReference>
<dbReference type="Gene3D" id="3.40.50.150">
    <property type="entry name" value="Vaccinia Virus protein VP39"/>
    <property type="match status" value="1"/>
</dbReference>
<dbReference type="FunFam" id="2.30.38.10:FF:000001">
    <property type="entry name" value="Non-ribosomal peptide synthetase PvdI"/>
    <property type="match status" value="1"/>
</dbReference>
<dbReference type="GO" id="GO:0031177">
    <property type="term" value="F:phosphopantetheine binding"/>
    <property type="evidence" value="ECO:0007669"/>
    <property type="project" value="InterPro"/>
</dbReference>
<dbReference type="SMART" id="SM00823">
    <property type="entry name" value="PKS_PP"/>
    <property type="match status" value="4"/>
</dbReference>
<dbReference type="InterPro" id="IPR009081">
    <property type="entry name" value="PP-bd_ACP"/>
</dbReference>
<dbReference type="SUPFAM" id="SSF53335">
    <property type="entry name" value="S-adenosyl-L-methionine-dependent methyltransferases"/>
    <property type="match status" value="1"/>
</dbReference>
<dbReference type="SUPFAM" id="SSF53474">
    <property type="entry name" value="alpha/beta-Hydrolases"/>
    <property type="match status" value="1"/>
</dbReference>
<dbReference type="GO" id="GO:0009403">
    <property type="term" value="P:toxin biosynthetic process"/>
    <property type="evidence" value="ECO:0007669"/>
    <property type="project" value="UniProtKB-ARBA"/>
</dbReference>
<organism evidence="8 9">
    <name type="scientific">Pedobacter cryoconitis</name>
    <dbReference type="NCBI Taxonomy" id="188932"/>
    <lineage>
        <taxon>Bacteria</taxon>
        <taxon>Pseudomonadati</taxon>
        <taxon>Bacteroidota</taxon>
        <taxon>Sphingobacteriia</taxon>
        <taxon>Sphingobacteriales</taxon>
        <taxon>Sphingobacteriaceae</taxon>
        <taxon>Pedobacter</taxon>
    </lineage>
</organism>
<dbReference type="Pfam" id="PF13193">
    <property type="entry name" value="AMP-binding_C"/>
    <property type="match status" value="3"/>
</dbReference>
<dbReference type="CDD" id="cd02440">
    <property type="entry name" value="AdoMet_MTases"/>
    <property type="match status" value="1"/>
</dbReference>
<dbReference type="FunFam" id="1.10.1200.10:FF:000005">
    <property type="entry name" value="Nonribosomal peptide synthetase 1"/>
    <property type="match status" value="3"/>
</dbReference>
<dbReference type="InterPro" id="IPR045851">
    <property type="entry name" value="AMP-bd_C_sf"/>
</dbReference>
<dbReference type="InterPro" id="IPR001242">
    <property type="entry name" value="Condensation_dom"/>
</dbReference>
<name>A0A7W8ZPE3_9SPHI</name>
<dbReference type="InterPro" id="IPR020806">
    <property type="entry name" value="PKS_PP-bd"/>
</dbReference>
<proteinExistence type="inferred from homology"/>
<dbReference type="PROSITE" id="PS50075">
    <property type="entry name" value="CARRIER"/>
    <property type="match status" value="4"/>
</dbReference>
<dbReference type="FunFam" id="3.40.50.12780:FF:000012">
    <property type="entry name" value="Non-ribosomal peptide synthetase"/>
    <property type="match status" value="2"/>
</dbReference>
<dbReference type="InterPro" id="IPR006162">
    <property type="entry name" value="Ppantetheine_attach_site"/>
</dbReference>
<dbReference type="CDD" id="cd17643">
    <property type="entry name" value="A_NRPS_Cytc1-like"/>
    <property type="match status" value="1"/>
</dbReference>
<comment type="caution">
    <text evidence="8">The sequence shown here is derived from an EMBL/GenBank/DDBJ whole genome shotgun (WGS) entry which is preliminary data.</text>
</comment>
<dbReference type="InterPro" id="IPR013217">
    <property type="entry name" value="Methyltransf_12"/>
</dbReference>
<dbReference type="Gene3D" id="3.40.50.12780">
    <property type="entry name" value="N-terminal domain of ligase-like"/>
    <property type="match status" value="1"/>
</dbReference>
<dbReference type="PANTHER" id="PTHR45527">
    <property type="entry name" value="NONRIBOSOMAL PEPTIDE SYNTHETASE"/>
    <property type="match status" value="1"/>
</dbReference>
<dbReference type="InterPro" id="IPR042099">
    <property type="entry name" value="ANL_N_sf"/>
</dbReference>
<dbReference type="EMBL" id="JACHCE010000006">
    <property type="protein sequence ID" value="MBB5637754.1"/>
    <property type="molecule type" value="Genomic_DNA"/>
</dbReference>
<dbReference type="GO" id="GO:0043041">
    <property type="term" value="P:amino acid activation for nonribosomal peptide biosynthetic process"/>
    <property type="evidence" value="ECO:0007669"/>
    <property type="project" value="TreeGrafter"/>
</dbReference>
<dbReference type="InterPro" id="IPR023213">
    <property type="entry name" value="CAT-like_dom_sf"/>
</dbReference>
<dbReference type="FunFam" id="3.40.50.980:FF:000002">
    <property type="entry name" value="Enterobactin synthetase component F"/>
    <property type="match status" value="1"/>
</dbReference>
<feature type="domain" description="Carrier" evidence="7">
    <location>
        <begin position="1997"/>
        <end position="2072"/>
    </location>
</feature>
<evidence type="ECO:0000256" key="1">
    <source>
        <dbReference type="ARBA" id="ARBA00001957"/>
    </source>
</evidence>
<dbReference type="Pfam" id="PF00501">
    <property type="entry name" value="AMP-binding"/>
    <property type="match status" value="4"/>
</dbReference>
<evidence type="ECO:0000313" key="9">
    <source>
        <dbReference type="Proteomes" id="UP000537204"/>
    </source>
</evidence>
<dbReference type="InterPro" id="IPR029058">
    <property type="entry name" value="AB_hydrolase_fold"/>
</dbReference>
<dbReference type="CDD" id="cd19531">
    <property type="entry name" value="LCL_NRPS-like"/>
    <property type="match status" value="2"/>
</dbReference>
<protein>
    <submittedName>
        <fullName evidence="8">Amino acid adenylation domain-containing protein</fullName>
    </submittedName>
</protein>
<dbReference type="Gene3D" id="2.30.38.10">
    <property type="entry name" value="Luciferase, Domain 3"/>
    <property type="match status" value="3"/>
</dbReference>
<dbReference type="Pfam" id="PF00975">
    <property type="entry name" value="Thioesterase"/>
    <property type="match status" value="1"/>
</dbReference>
<dbReference type="Gene3D" id="3.40.50.980">
    <property type="match status" value="6"/>
</dbReference>
<dbReference type="NCBIfam" id="TIGR01733">
    <property type="entry name" value="AA-adenyl-dom"/>
    <property type="match status" value="4"/>
</dbReference>
<feature type="region of interest" description="Disordered" evidence="6">
    <location>
        <begin position="1980"/>
        <end position="2000"/>
    </location>
</feature>
<evidence type="ECO:0000313" key="8">
    <source>
        <dbReference type="EMBL" id="MBB5637754.1"/>
    </source>
</evidence>
<keyword evidence="5" id="KW-0677">Repeat</keyword>
<comment type="cofactor">
    <cofactor evidence="1">
        <name>pantetheine 4'-phosphate</name>
        <dbReference type="ChEBI" id="CHEBI:47942"/>
    </cofactor>
</comment>
<dbReference type="PROSITE" id="PS00455">
    <property type="entry name" value="AMP_BINDING"/>
    <property type="match status" value="4"/>
</dbReference>
<dbReference type="FunFam" id="3.30.300.30:FF:000010">
    <property type="entry name" value="Enterobactin synthetase component F"/>
    <property type="match status" value="1"/>
</dbReference>
<dbReference type="InterPro" id="IPR000873">
    <property type="entry name" value="AMP-dep_synth/lig_dom"/>
</dbReference>